<dbReference type="Proteomes" id="UP001214576">
    <property type="component" value="Unassembled WGS sequence"/>
</dbReference>
<evidence type="ECO:0000313" key="2">
    <source>
        <dbReference type="Proteomes" id="UP001214576"/>
    </source>
</evidence>
<protein>
    <submittedName>
        <fullName evidence="1">Uncharacterized protein</fullName>
    </submittedName>
</protein>
<proteinExistence type="predicted"/>
<name>A0AAD4TK44_OVIAM</name>
<accession>A0AAD4TK44</accession>
<dbReference type="AlphaFoldDB" id="A0AAD4TK44"/>
<evidence type="ECO:0000313" key="1">
    <source>
        <dbReference type="EMBL" id="KAI4529562.1"/>
    </source>
</evidence>
<sequence length="182" mass="19688">MPCEGKTPHTAHITLFAHSASELANPVDDVTQGKFLHSAGPHLLPCQVALSSVNAKELKFFKPSVFALKCARMGNTEKAFVQPDEVLRYRSGLIYRQLLQGVQRTADIGISACGPLRAEKEGTGSRSPHPVGGRVLSCEPETAAAGVGELKTAKPSLLSKNNSHSFPTLIRQFSKFQSIYMK</sequence>
<keyword evidence="2" id="KW-1185">Reference proteome</keyword>
<comment type="caution">
    <text evidence="1">The sequence shown here is derived from an EMBL/GenBank/DDBJ whole genome shotgun (WGS) entry which is preliminary data.</text>
</comment>
<dbReference type="EMBL" id="JAKZEL010000027">
    <property type="protein sequence ID" value="KAI4529562.1"/>
    <property type="molecule type" value="Genomic_DNA"/>
</dbReference>
<organism evidence="1 2">
    <name type="scientific">Ovis ammon polii</name>
    <dbReference type="NCBI Taxonomy" id="230172"/>
    <lineage>
        <taxon>Eukaryota</taxon>
        <taxon>Metazoa</taxon>
        <taxon>Chordata</taxon>
        <taxon>Craniata</taxon>
        <taxon>Vertebrata</taxon>
        <taxon>Euteleostomi</taxon>
        <taxon>Mammalia</taxon>
        <taxon>Eutheria</taxon>
        <taxon>Laurasiatheria</taxon>
        <taxon>Artiodactyla</taxon>
        <taxon>Ruminantia</taxon>
        <taxon>Pecora</taxon>
        <taxon>Bovidae</taxon>
        <taxon>Caprinae</taxon>
        <taxon>Ovis</taxon>
    </lineage>
</organism>
<gene>
    <name evidence="1" type="ORF">MG293_020240</name>
</gene>
<reference evidence="1" key="1">
    <citation type="submission" date="2022-03" db="EMBL/GenBank/DDBJ databases">
        <title>Genomic analyses of argali, domestic sheep and their hybrids provide insights into chromosomal evolution, heterosis and genetic basis of agronomic traits.</title>
        <authorList>
            <person name="Li M."/>
        </authorList>
    </citation>
    <scope>NUCLEOTIDE SEQUENCE</scope>
    <source>
        <strain evidence="1">CAU-MHL-2022a</strain>
        <tissue evidence="1">Skin</tissue>
    </source>
</reference>